<protein>
    <submittedName>
        <fullName evidence="1">Uncharacterized protein</fullName>
    </submittedName>
</protein>
<dbReference type="RefSeq" id="WP_260180019.1">
    <property type="nucleotide sequence ID" value="NZ_BMPW01000036.1"/>
</dbReference>
<name>A0A7W5ARG4_9ACTN</name>
<accession>A0A7W5ARG4</accession>
<organism evidence="1 2">
    <name type="scientific">Actinoplanes campanulatus</name>
    <dbReference type="NCBI Taxonomy" id="113559"/>
    <lineage>
        <taxon>Bacteria</taxon>
        <taxon>Bacillati</taxon>
        <taxon>Actinomycetota</taxon>
        <taxon>Actinomycetes</taxon>
        <taxon>Micromonosporales</taxon>
        <taxon>Micromonosporaceae</taxon>
        <taxon>Actinoplanes</taxon>
    </lineage>
</organism>
<dbReference type="EMBL" id="JACHXF010000031">
    <property type="protein sequence ID" value="MBB3100935.1"/>
    <property type="molecule type" value="Genomic_DNA"/>
</dbReference>
<evidence type="ECO:0000313" key="2">
    <source>
        <dbReference type="Proteomes" id="UP000590749"/>
    </source>
</evidence>
<reference evidence="1 2" key="1">
    <citation type="submission" date="2020-08" db="EMBL/GenBank/DDBJ databases">
        <title>Genomic Encyclopedia of Type Strains, Phase III (KMG-III): the genomes of soil and plant-associated and newly described type strains.</title>
        <authorList>
            <person name="Whitman W."/>
        </authorList>
    </citation>
    <scope>NUCLEOTIDE SEQUENCE [LARGE SCALE GENOMIC DNA]</scope>
    <source>
        <strain evidence="1 2">CECT 3287</strain>
    </source>
</reference>
<evidence type="ECO:0000313" key="1">
    <source>
        <dbReference type="EMBL" id="MBB3100935.1"/>
    </source>
</evidence>
<dbReference type="AlphaFoldDB" id="A0A7W5ARG4"/>
<comment type="caution">
    <text evidence="1">The sequence shown here is derived from an EMBL/GenBank/DDBJ whole genome shotgun (WGS) entry which is preliminary data.</text>
</comment>
<proteinExistence type="predicted"/>
<gene>
    <name evidence="1" type="ORF">FHR83_008662</name>
</gene>
<sequence>MFPQAVAVDRTAGERAAALLAGSIDPWEIERFLAEVAAGRTAGS</sequence>
<dbReference type="Proteomes" id="UP000590749">
    <property type="component" value="Unassembled WGS sequence"/>
</dbReference>
<keyword evidence="2" id="KW-1185">Reference proteome</keyword>